<proteinExistence type="predicted"/>
<evidence type="ECO:0000256" key="1">
    <source>
        <dbReference type="SAM" id="MobiDB-lite"/>
    </source>
</evidence>
<feature type="compositionally biased region" description="Low complexity" evidence="1">
    <location>
        <begin position="31"/>
        <end position="51"/>
    </location>
</feature>
<organism evidence="2 3">
    <name type="scientific">Natronomonas moolapensis (strain DSM 18674 / CECT 7526 / JCM 14361 / 8.8.11)</name>
    <dbReference type="NCBI Taxonomy" id="268739"/>
    <lineage>
        <taxon>Archaea</taxon>
        <taxon>Methanobacteriati</taxon>
        <taxon>Methanobacteriota</taxon>
        <taxon>Stenosarchaea group</taxon>
        <taxon>Halobacteria</taxon>
        <taxon>Halobacteriales</taxon>
        <taxon>Natronomonadaceae</taxon>
        <taxon>Natronomonas</taxon>
    </lineage>
</organism>
<evidence type="ECO:0000313" key="2">
    <source>
        <dbReference type="EMBL" id="CCQ36133.1"/>
    </source>
</evidence>
<dbReference type="GeneID" id="14651000"/>
<dbReference type="AlphaFoldDB" id="M1XPX9"/>
<gene>
    <name evidence="2" type="ordered locus">Nmlp_1947</name>
</gene>
<evidence type="ECO:0000313" key="3">
    <source>
        <dbReference type="Proteomes" id="UP000011867"/>
    </source>
</evidence>
<feature type="compositionally biased region" description="Gly residues" evidence="1">
    <location>
        <begin position="20"/>
        <end position="30"/>
    </location>
</feature>
<sequence>MRRRRYLALSGAAASVALSGCGGSTDGDGNGSDQITDTPTETSTPESTPTETPEPDPPVVIDSLSLSRVSEQDLSLPTPSERTTAVVIAVAYTTNDTDQFDLTAQLRDGDTVRSETTATVTADDGSPYEVELSASDVEPGTRTVTVTADVDGTTHRSETEVDIRDQPLSALDQWEAYYERSVGYIEDALAAYGERAAYEGDGATLLHVLPSMEIDVTDAEDELDEAERWEERAYDVQGRLDGDEFERTQTLRRNITMVEDLAECQEHLHGIFNELDEEWNVWDDDEASERDRPEQDDLEPADTLHGEIEELLGEWGTVTDGIGDKVNQIDWQLEQLETMQGAVDLMWQATVPELDQVRLAREDFESVEAELEDTESAAPEEIADEAWLELAETWREEAEEVERSLVSGTPSS</sequence>
<reference evidence="2 3" key="1">
    <citation type="journal article" date="2013" name="Genome Announc.">
        <title>Genome of the haloarchaeon Natronomonas moolapensis, a neutrophilic member of a previously haloalkaliphilic genus.</title>
        <authorList>
            <person name="Dyall-Smith M.L."/>
            <person name="Pfeiffer F."/>
            <person name="Oberwinkler T."/>
            <person name="Klee K."/>
            <person name="Rampp M."/>
            <person name="Palm P."/>
            <person name="Gross K."/>
            <person name="Schuster S.C."/>
            <person name="Oesterhelt D."/>
        </authorList>
    </citation>
    <scope>NUCLEOTIDE SEQUENCE [LARGE SCALE GENOMIC DNA]</scope>
    <source>
        <strain evidence="3">DSM 18674 / JCM 14361 / 8.8.11</strain>
    </source>
</reference>
<feature type="region of interest" description="Disordered" evidence="1">
    <location>
        <begin position="17"/>
        <end position="61"/>
    </location>
</feature>
<protein>
    <submittedName>
        <fullName evidence="2">Uncharacterized protein</fullName>
    </submittedName>
</protein>
<dbReference type="EMBL" id="HF582854">
    <property type="protein sequence ID" value="CCQ36133.1"/>
    <property type="molecule type" value="Genomic_DNA"/>
</dbReference>
<dbReference type="KEGG" id="nmo:Nmlp_1947"/>
<dbReference type="STRING" id="268739.Nmlp_1947"/>
<keyword evidence="3" id="KW-1185">Reference proteome</keyword>
<dbReference type="eggNOG" id="arCOG06378">
    <property type="taxonomic scope" value="Archaea"/>
</dbReference>
<dbReference type="Proteomes" id="UP000011867">
    <property type="component" value="Chromosome"/>
</dbReference>
<dbReference type="RefSeq" id="WP_015408951.1">
    <property type="nucleotide sequence ID" value="NC_020388.1"/>
</dbReference>
<accession>M1XPX9</accession>
<name>M1XPX9_NATM8</name>
<dbReference type="PROSITE" id="PS51257">
    <property type="entry name" value="PROKAR_LIPOPROTEIN"/>
    <property type="match status" value="1"/>
</dbReference>
<dbReference type="HOGENOM" id="CLU_666692_0_0_2"/>